<organism evidence="2 3">
    <name type="scientific">Acidovorax kalamii</name>
    <dbReference type="NCBI Taxonomy" id="2004485"/>
    <lineage>
        <taxon>Bacteria</taxon>
        <taxon>Pseudomonadati</taxon>
        <taxon>Pseudomonadota</taxon>
        <taxon>Betaproteobacteria</taxon>
        <taxon>Burkholderiales</taxon>
        <taxon>Comamonadaceae</taxon>
        <taxon>Acidovorax</taxon>
    </lineage>
</organism>
<gene>
    <name evidence="2" type="ORF">CBY09_00550</name>
</gene>
<evidence type="ECO:0000259" key="1">
    <source>
        <dbReference type="PROSITE" id="PS51725"/>
    </source>
</evidence>
<evidence type="ECO:0000313" key="2">
    <source>
        <dbReference type="EMBL" id="OYD52020.1"/>
    </source>
</evidence>
<evidence type="ECO:0000313" key="3">
    <source>
        <dbReference type="Proteomes" id="UP000215441"/>
    </source>
</evidence>
<dbReference type="AlphaFoldDB" id="A0A235ESL8"/>
<name>A0A235ESL8_9BURK</name>
<comment type="caution">
    <text evidence="2">The sequence shown here is derived from an EMBL/GenBank/DDBJ whole genome shotgun (WGS) entry which is preliminary data.</text>
</comment>
<sequence length="101" mass="10943">MQPMQKIALVVTIEFKPESKASFLQSLLDHKQRCLAGEPGTLQFEVLAPTENAHSVVLFELYASAEALVAHDAGGSLALFKEQAGPLITKVSRQHCSVLNP</sequence>
<dbReference type="PROSITE" id="PS51725">
    <property type="entry name" value="ABM"/>
    <property type="match status" value="1"/>
</dbReference>
<dbReference type="EMBL" id="NOIG01000001">
    <property type="protein sequence ID" value="OYD52020.1"/>
    <property type="molecule type" value="Genomic_DNA"/>
</dbReference>
<keyword evidence="3" id="KW-1185">Reference proteome</keyword>
<accession>A0A235ESL8</accession>
<dbReference type="InterPro" id="IPR007138">
    <property type="entry name" value="ABM_dom"/>
</dbReference>
<dbReference type="Gene3D" id="3.30.70.100">
    <property type="match status" value="1"/>
</dbReference>
<dbReference type="Pfam" id="PF03992">
    <property type="entry name" value="ABM"/>
    <property type="match status" value="1"/>
</dbReference>
<dbReference type="SUPFAM" id="SSF54909">
    <property type="entry name" value="Dimeric alpha+beta barrel"/>
    <property type="match status" value="1"/>
</dbReference>
<dbReference type="OrthoDB" id="9812192at2"/>
<feature type="domain" description="ABM" evidence="1">
    <location>
        <begin position="7"/>
        <end position="99"/>
    </location>
</feature>
<proteinExistence type="predicted"/>
<dbReference type="InterPro" id="IPR011008">
    <property type="entry name" value="Dimeric_a/b-barrel"/>
</dbReference>
<protein>
    <recommendedName>
        <fullName evidence="1">ABM domain-containing protein</fullName>
    </recommendedName>
</protein>
<reference evidence="2 3" key="1">
    <citation type="submission" date="2017-07" db="EMBL/GenBank/DDBJ databases">
        <title>Acidovorax KNDSW TSA 6 genome sequence and assembly.</title>
        <authorList>
            <person name="Mayilraj S."/>
        </authorList>
    </citation>
    <scope>NUCLEOTIDE SEQUENCE [LARGE SCALE GENOMIC DNA]</scope>
    <source>
        <strain evidence="2 3">KNDSW-TSA6</strain>
    </source>
</reference>
<dbReference type="Proteomes" id="UP000215441">
    <property type="component" value="Unassembled WGS sequence"/>
</dbReference>